<dbReference type="RefSeq" id="WP_191006315.1">
    <property type="nucleotide sequence ID" value="NZ_JACXAD010000020.1"/>
</dbReference>
<keyword evidence="1" id="KW-0812">Transmembrane</keyword>
<feature type="transmembrane region" description="Helical" evidence="1">
    <location>
        <begin position="12"/>
        <end position="31"/>
    </location>
</feature>
<keyword evidence="1" id="KW-0472">Membrane</keyword>
<comment type="caution">
    <text evidence="2">The sequence shown here is derived from an EMBL/GenBank/DDBJ whole genome shotgun (WGS) entry which is preliminary data.</text>
</comment>
<sequence length="251" mass="26911">MEKKIQQDVRFLKAYAGLSTLLLGGLLVSSFTGSETPTTFGEINVERINVVEKDGKLGMIIANHERFPDAVVGGKQVKRSNNSNLGGMLFFNDEGVECGGLSFAGKKVNGKPQAGMNLSFDQYDQDETISLSYGEQGGQRIAGLLIKDRPDAPISENIDELLAVRALPDGAEKTAALNKLRAKGLFGADRIFVGKEPDKTAAVYVCDVKGNPRISLTVEASGQAKLNFLDATGKVTDSYPKTSARPTPARK</sequence>
<keyword evidence="1" id="KW-1133">Transmembrane helix</keyword>
<evidence type="ECO:0000256" key="1">
    <source>
        <dbReference type="SAM" id="Phobius"/>
    </source>
</evidence>
<evidence type="ECO:0000313" key="2">
    <source>
        <dbReference type="EMBL" id="MBD2769505.1"/>
    </source>
</evidence>
<dbReference type="AlphaFoldDB" id="A0A927BEQ7"/>
<evidence type="ECO:0000313" key="3">
    <source>
        <dbReference type="Proteomes" id="UP000612233"/>
    </source>
</evidence>
<proteinExistence type="predicted"/>
<keyword evidence="3" id="KW-1185">Reference proteome</keyword>
<name>A0A927BEQ7_9BACT</name>
<dbReference type="EMBL" id="JACXAD010000020">
    <property type="protein sequence ID" value="MBD2769505.1"/>
    <property type="molecule type" value="Genomic_DNA"/>
</dbReference>
<organism evidence="2 3">
    <name type="scientific">Hymenobacter montanus</name>
    <dbReference type="NCBI Taxonomy" id="2771359"/>
    <lineage>
        <taxon>Bacteria</taxon>
        <taxon>Pseudomonadati</taxon>
        <taxon>Bacteroidota</taxon>
        <taxon>Cytophagia</taxon>
        <taxon>Cytophagales</taxon>
        <taxon>Hymenobacteraceae</taxon>
        <taxon>Hymenobacter</taxon>
    </lineage>
</organism>
<protein>
    <submittedName>
        <fullName evidence="2">Uncharacterized protein</fullName>
    </submittedName>
</protein>
<accession>A0A927BEQ7</accession>
<reference evidence="2" key="1">
    <citation type="submission" date="2020-09" db="EMBL/GenBank/DDBJ databases">
        <authorList>
            <person name="Kim M.K."/>
        </authorList>
    </citation>
    <scope>NUCLEOTIDE SEQUENCE</scope>
    <source>
        <strain evidence="2">BT664</strain>
    </source>
</reference>
<dbReference type="Proteomes" id="UP000612233">
    <property type="component" value="Unassembled WGS sequence"/>
</dbReference>
<gene>
    <name evidence="2" type="ORF">IC235_16575</name>
</gene>